<keyword evidence="3" id="KW-1185">Reference proteome</keyword>
<dbReference type="PANTHER" id="PTHR15691">
    <property type="entry name" value="WASH COMPLEX SUBUNIT 5"/>
    <property type="match status" value="1"/>
</dbReference>
<protein>
    <submittedName>
        <fullName evidence="2">Uncharacterized protein</fullName>
    </submittedName>
</protein>
<dbReference type="GO" id="GO:0051125">
    <property type="term" value="P:regulation of actin nucleation"/>
    <property type="evidence" value="ECO:0007669"/>
    <property type="project" value="TreeGrafter"/>
</dbReference>
<dbReference type="InterPro" id="IPR019393">
    <property type="entry name" value="WASH_strumpellin"/>
</dbReference>
<dbReference type="Pfam" id="PF10266">
    <property type="entry name" value="Strumpellin"/>
    <property type="match status" value="1"/>
</dbReference>
<sequence>MAGGDGDDGAELFPELLSFAGRAQALISELLSVSEGALFFYCSSYGLGGIVYLDNPDDFEARINGSRELQSLEDELRESCSAFFQRFFLLASGITNYHEELLKYLEDLQVGRS</sequence>
<organism evidence="2 3">
    <name type="scientific">Spirodela intermedia</name>
    <name type="common">Intermediate duckweed</name>
    <dbReference type="NCBI Taxonomy" id="51605"/>
    <lineage>
        <taxon>Eukaryota</taxon>
        <taxon>Viridiplantae</taxon>
        <taxon>Streptophyta</taxon>
        <taxon>Embryophyta</taxon>
        <taxon>Tracheophyta</taxon>
        <taxon>Spermatophyta</taxon>
        <taxon>Magnoliopsida</taxon>
        <taxon>Liliopsida</taxon>
        <taxon>Araceae</taxon>
        <taxon>Lemnoideae</taxon>
        <taxon>Spirodela</taxon>
    </lineage>
</organism>
<dbReference type="GO" id="GO:0030041">
    <property type="term" value="P:actin filament polymerization"/>
    <property type="evidence" value="ECO:0007669"/>
    <property type="project" value="TreeGrafter"/>
</dbReference>
<comment type="similarity">
    <text evidence="1">Belongs to the strumpellin family.</text>
</comment>
<reference evidence="2" key="1">
    <citation type="submission" date="2020-02" db="EMBL/GenBank/DDBJ databases">
        <authorList>
            <person name="Scholz U."/>
            <person name="Mascher M."/>
            <person name="Fiebig A."/>
        </authorList>
    </citation>
    <scope>NUCLEOTIDE SEQUENCE</scope>
</reference>
<dbReference type="GO" id="GO:0071203">
    <property type="term" value="C:WASH complex"/>
    <property type="evidence" value="ECO:0007669"/>
    <property type="project" value="InterPro"/>
</dbReference>
<evidence type="ECO:0000313" key="3">
    <source>
        <dbReference type="Proteomes" id="UP000663760"/>
    </source>
</evidence>
<proteinExistence type="inferred from homology"/>
<accession>A0A7I8L3Q4</accession>
<dbReference type="GO" id="GO:0005768">
    <property type="term" value="C:endosome"/>
    <property type="evidence" value="ECO:0007669"/>
    <property type="project" value="TreeGrafter"/>
</dbReference>
<dbReference type="AlphaFoldDB" id="A0A7I8L3Q4"/>
<dbReference type="EMBL" id="LR746274">
    <property type="protein sequence ID" value="CAA7404643.1"/>
    <property type="molecule type" value="Genomic_DNA"/>
</dbReference>
<dbReference type="GO" id="GO:0007032">
    <property type="term" value="P:endosome organization"/>
    <property type="evidence" value="ECO:0007669"/>
    <property type="project" value="TreeGrafter"/>
</dbReference>
<dbReference type="GO" id="GO:0140285">
    <property type="term" value="P:endosome fission"/>
    <property type="evidence" value="ECO:0007669"/>
    <property type="project" value="TreeGrafter"/>
</dbReference>
<evidence type="ECO:0000313" key="2">
    <source>
        <dbReference type="EMBL" id="CAA7404643.1"/>
    </source>
</evidence>
<dbReference type="PANTHER" id="PTHR15691:SF6">
    <property type="entry name" value="WASH COMPLEX SUBUNIT 5"/>
    <property type="match status" value="1"/>
</dbReference>
<name>A0A7I8L3Q4_SPIIN</name>
<evidence type="ECO:0000256" key="1">
    <source>
        <dbReference type="ARBA" id="ARBA00006224"/>
    </source>
</evidence>
<gene>
    <name evidence="2" type="ORF">SI8410_11015321</name>
</gene>
<dbReference type="Proteomes" id="UP000663760">
    <property type="component" value="Chromosome 11"/>
</dbReference>